<keyword evidence="3" id="KW-0804">Transcription</keyword>
<feature type="compositionally biased region" description="Low complexity" evidence="4">
    <location>
        <begin position="8"/>
        <end position="26"/>
    </location>
</feature>
<name>A0A2V3ITT2_9FLOR</name>
<proteinExistence type="predicted"/>
<dbReference type="SMART" id="SM00338">
    <property type="entry name" value="BRLZ"/>
    <property type="match status" value="1"/>
</dbReference>
<sequence length="273" mass="29381">MAESPCVQQAPDTQPSSAPSSDAQAPRESPPDEGSPVKTASDPQITFDTTTASPTQTTDPTLPHVPFCRKPAKSKSSIRVKSATKIDVAQPLAPALGASSHALATIPLAPALGAAYPFPALAAPHLLPHPLVSLPLQAPRRAVRIAPMGVMPLPPPGAAALVADFHAAVVAEENPRLNELSKSKRRTSTASAVVPEQTFSPEEMARQKRMLRNRESAARSRDKRRNRNMHLQSSIERYRDKKKEMDSAILELKALCQTMRSTLEKHNVSVPTP</sequence>
<evidence type="ECO:0000256" key="3">
    <source>
        <dbReference type="ARBA" id="ARBA00023163"/>
    </source>
</evidence>
<dbReference type="Gene3D" id="1.20.5.170">
    <property type="match status" value="1"/>
</dbReference>
<evidence type="ECO:0000313" key="7">
    <source>
        <dbReference type="Proteomes" id="UP000247409"/>
    </source>
</evidence>
<reference evidence="6 7" key="1">
    <citation type="journal article" date="2018" name="Mol. Biol. Evol.">
        <title>Analysis of the draft genome of the red seaweed Gracilariopsis chorda provides insights into genome size evolution in Rhodophyta.</title>
        <authorList>
            <person name="Lee J."/>
            <person name="Yang E.C."/>
            <person name="Graf L."/>
            <person name="Yang J.H."/>
            <person name="Qiu H."/>
            <person name="Zel Zion U."/>
            <person name="Chan C.X."/>
            <person name="Stephens T.G."/>
            <person name="Weber A.P.M."/>
            <person name="Boo G.H."/>
            <person name="Boo S.M."/>
            <person name="Kim K.M."/>
            <person name="Shin Y."/>
            <person name="Jung M."/>
            <person name="Lee S.J."/>
            <person name="Yim H.S."/>
            <person name="Lee J.H."/>
            <person name="Bhattacharya D."/>
            <person name="Yoon H.S."/>
        </authorList>
    </citation>
    <scope>NUCLEOTIDE SEQUENCE [LARGE SCALE GENOMIC DNA]</scope>
    <source>
        <strain evidence="6 7">SKKU-2015</strain>
        <tissue evidence="6">Whole body</tissue>
    </source>
</reference>
<dbReference type="InterPro" id="IPR004827">
    <property type="entry name" value="bZIP"/>
</dbReference>
<dbReference type="CDD" id="cd14686">
    <property type="entry name" value="bZIP"/>
    <property type="match status" value="1"/>
</dbReference>
<protein>
    <recommendedName>
        <fullName evidence="5">BZIP domain-containing protein</fullName>
    </recommendedName>
</protein>
<dbReference type="GO" id="GO:0000981">
    <property type="term" value="F:DNA-binding transcription factor activity, RNA polymerase II-specific"/>
    <property type="evidence" value="ECO:0007669"/>
    <property type="project" value="TreeGrafter"/>
</dbReference>
<accession>A0A2V3ITT2</accession>
<evidence type="ECO:0000256" key="4">
    <source>
        <dbReference type="SAM" id="MobiDB-lite"/>
    </source>
</evidence>
<evidence type="ECO:0000259" key="5">
    <source>
        <dbReference type="PROSITE" id="PS50217"/>
    </source>
</evidence>
<keyword evidence="7" id="KW-1185">Reference proteome</keyword>
<evidence type="ECO:0000256" key="1">
    <source>
        <dbReference type="ARBA" id="ARBA00023015"/>
    </source>
</evidence>
<comment type="caution">
    <text evidence="6">The sequence shown here is derived from an EMBL/GenBank/DDBJ whole genome shotgun (WGS) entry which is preliminary data.</text>
</comment>
<dbReference type="InterPro" id="IPR046347">
    <property type="entry name" value="bZIP_sf"/>
</dbReference>
<dbReference type="PANTHER" id="PTHR23351:SF24">
    <property type="entry name" value="ACTIVATING TRANSCRIPTION FACTOR 3-RELATED"/>
    <property type="match status" value="1"/>
</dbReference>
<dbReference type="OrthoDB" id="644067at2759"/>
<dbReference type="Proteomes" id="UP000247409">
    <property type="component" value="Unassembled WGS sequence"/>
</dbReference>
<dbReference type="Pfam" id="PF00170">
    <property type="entry name" value="bZIP_1"/>
    <property type="match status" value="1"/>
</dbReference>
<dbReference type="PROSITE" id="PS00036">
    <property type="entry name" value="BZIP_BASIC"/>
    <property type="match status" value="1"/>
</dbReference>
<feature type="compositionally biased region" description="Low complexity" evidence="4">
    <location>
        <begin position="46"/>
        <end position="61"/>
    </location>
</feature>
<dbReference type="SUPFAM" id="SSF57959">
    <property type="entry name" value="Leucine zipper domain"/>
    <property type="match status" value="1"/>
</dbReference>
<keyword evidence="1" id="KW-0805">Transcription regulation</keyword>
<dbReference type="GO" id="GO:0005634">
    <property type="term" value="C:nucleus"/>
    <property type="evidence" value="ECO:0007669"/>
    <property type="project" value="TreeGrafter"/>
</dbReference>
<dbReference type="AlphaFoldDB" id="A0A2V3ITT2"/>
<evidence type="ECO:0000256" key="2">
    <source>
        <dbReference type="ARBA" id="ARBA00023125"/>
    </source>
</evidence>
<feature type="region of interest" description="Disordered" evidence="4">
    <location>
        <begin position="202"/>
        <end position="240"/>
    </location>
</feature>
<evidence type="ECO:0000313" key="6">
    <source>
        <dbReference type="EMBL" id="PXF45531.1"/>
    </source>
</evidence>
<keyword evidence="2" id="KW-0238">DNA-binding</keyword>
<dbReference type="EMBL" id="NBIV01000059">
    <property type="protein sequence ID" value="PXF45531.1"/>
    <property type="molecule type" value="Genomic_DNA"/>
</dbReference>
<dbReference type="PANTHER" id="PTHR23351">
    <property type="entry name" value="FOS TRANSCRIPTION FACTOR-RELATED"/>
    <property type="match status" value="1"/>
</dbReference>
<dbReference type="GO" id="GO:0000978">
    <property type="term" value="F:RNA polymerase II cis-regulatory region sequence-specific DNA binding"/>
    <property type="evidence" value="ECO:0007669"/>
    <property type="project" value="TreeGrafter"/>
</dbReference>
<organism evidence="6 7">
    <name type="scientific">Gracilariopsis chorda</name>
    <dbReference type="NCBI Taxonomy" id="448386"/>
    <lineage>
        <taxon>Eukaryota</taxon>
        <taxon>Rhodophyta</taxon>
        <taxon>Florideophyceae</taxon>
        <taxon>Rhodymeniophycidae</taxon>
        <taxon>Gracilariales</taxon>
        <taxon>Gracilariaceae</taxon>
        <taxon>Gracilariopsis</taxon>
    </lineage>
</organism>
<dbReference type="PROSITE" id="PS50217">
    <property type="entry name" value="BZIP"/>
    <property type="match status" value="1"/>
</dbReference>
<feature type="region of interest" description="Disordered" evidence="4">
    <location>
        <begin position="1"/>
        <end position="76"/>
    </location>
</feature>
<gene>
    <name evidence="6" type="ORF">BWQ96_04733</name>
</gene>
<feature type="domain" description="BZIP" evidence="5">
    <location>
        <begin position="203"/>
        <end position="266"/>
    </location>
</feature>
<dbReference type="InterPro" id="IPR000837">
    <property type="entry name" value="AP-1"/>
</dbReference>